<reference evidence="6 7" key="1">
    <citation type="submission" date="2015-07" db="EMBL/GenBank/DDBJ databases">
        <title>High-quality draft genome sequence of Oceanobacillus caeni HM6, a bacillus isolated from a human feces.</title>
        <authorList>
            <person name="Kumar J."/>
            <person name="Verma M.K."/>
            <person name="Pandey R."/>
            <person name="Bhambi M."/>
            <person name="Chauhan N."/>
        </authorList>
    </citation>
    <scope>NUCLEOTIDE SEQUENCE [LARGE SCALE GENOMIC DNA]</scope>
    <source>
        <strain evidence="6 7">HM6</strain>
    </source>
</reference>
<comment type="similarity">
    <text evidence="2 4">Belongs to the GerABKA family.</text>
</comment>
<protein>
    <submittedName>
        <fullName evidence="6">Spore gernimation protein</fullName>
    </submittedName>
</protein>
<evidence type="ECO:0000313" key="6">
    <source>
        <dbReference type="EMBL" id="KPH79231.1"/>
    </source>
</evidence>
<name>A0ABR5MNT6_9BACI</name>
<evidence type="ECO:0000256" key="4">
    <source>
        <dbReference type="PIRNR" id="PIRNR005690"/>
    </source>
</evidence>
<gene>
    <name evidence="6" type="ORF">AFL42_00540</name>
</gene>
<dbReference type="RefSeq" id="WP_060667496.1">
    <property type="nucleotide sequence ID" value="NZ_LGTK01000001.1"/>
</dbReference>
<comment type="caution">
    <text evidence="6">The sequence shown here is derived from an EMBL/GenBank/DDBJ whole genome shotgun (WGS) entry which is preliminary data.</text>
</comment>
<dbReference type="EMBL" id="LGTK01000001">
    <property type="protein sequence ID" value="KPH79231.1"/>
    <property type="molecule type" value="Genomic_DNA"/>
</dbReference>
<evidence type="ECO:0000256" key="5">
    <source>
        <dbReference type="SAM" id="Phobius"/>
    </source>
</evidence>
<dbReference type="InterPro" id="IPR050768">
    <property type="entry name" value="UPF0353/GerABKA_families"/>
</dbReference>
<feature type="transmembrane region" description="Helical" evidence="5">
    <location>
        <begin position="288"/>
        <end position="310"/>
    </location>
</feature>
<evidence type="ECO:0000256" key="2">
    <source>
        <dbReference type="ARBA" id="ARBA00005278"/>
    </source>
</evidence>
<comment type="subcellular location">
    <subcellularLocation>
        <location evidence="4">Cell membrane</location>
    </subcellularLocation>
    <subcellularLocation>
        <location evidence="1">Membrane</location>
        <topology evidence="1">Multi-pass membrane protein</topology>
    </subcellularLocation>
</comment>
<dbReference type="InterPro" id="IPR004995">
    <property type="entry name" value="Spore_Ger"/>
</dbReference>
<dbReference type="Proteomes" id="UP000037854">
    <property type="component" value="Unassembled WGS sequence"/>
</dbReference>
<evidence type="ECO:0000256" key="1">
    <source>
        <dbReference type="ARBA" id="ARBA00004141"/>
    </source>
</evidence>
<feature type="transmembrane region" description="Helical" evidence="5">
    <location>
        <begin position="415"/>
        <end position="439"/>
    </location>
</feature>
<keyword evidence="7" id="KW-1185">Reference proteome</keyword>
<evidence type="ECO:0000313" key="7">
    <source>
        <dbReference type="Proteomes" id="UP000037854"/>
    </source>
</evidence>
<sequence>MRKNRFIKKDNIFPITIKDLEELLNSKFENNPDLTISKFEKKGKKALIFYIDYQVEGTMVEEYLYAPLLEKDIEWNNSTILNEIPLSRGRTLQSLNEILSDLLIGGVFIYVEGEDSVIGYLLLKKEKRSLEQSETESVVLGPKIGFTESLVTNLNIIRWTIRSKDLVLESFLVGELEPREVRIIYLKSVANETDINTMKQRISELEIDVVDDSSVLMQYLEDSTSTIFPQFLTTELPDRFSYSINRGRIGVLVEDSPTALIAPTTFFSFFESTEDLYMSWNVGTILRALRFISFILSTIMTPLYVAAVTFHYEIIPIPLLINLGQSRAEVPFTPIVEVLVLEFMIELLRESGARLPTKIGQTIGIVGGVVVGTAAVEAGITSNVLIIFVALSALASFSTPNYLMGTAARAIRFPMIILGGFLGMIGLAFGLCFLVIHLLKIKSLGRPYLSPVYPLRLQDFNKVLFRLPPQFENKRFKSYRPKELIRYSREKAKQKKDIDE</sequence>
<accession>A0ABR5MNT6</accession>
<proteinExistence type="inferred from homology"/>
<dbReference type="PANTHER" id="PTHR22550">
    <property type="entry name" value="SPORE GERMINATION PROTEIN"/>
    <property type="match status" value="1"/>
</dbReference>
<dbReference type="Pfam" id="PF03323">
    <property type="entry name" value="GerA"/>
    <property type="match status" value="1"/>
</dbReference>
<dbReference type="PANTHER" id="PTHR22550:SF5">
    <property type="entry name" value="LEUCINE ZIPPER PROTEIN 4"/>
    <property type="match status" value="1"/>
</dbReference>
<feature type="transmembrane region" description="Helical" evidence="5">
    <location>
        <begin position="369"/>
        <end position="395"/>
    </location>
</feature>
<organism evidence="6 7">
    <name type="scientific">Oceanobacillus caeni</name>
    <dbReference type="NCBI Taxonomy" id="405946"/>
    <lineage>
        <taxon>Bacteria</taxon>
        <taxon>Bacillati</taxon>
        <taxon>Bacillota</taxon>
        <taxon>Bacilli</taxon>
        <taxon>Bacillales</taxon>
        <taxon>Bacillaceae</taxon>
        <taxon>Oceanobacillus</taxon>
    </lineage>
</organism>
<evidence type="ECO:0000256" key="3">
    <source>
        <dbReference type="ARBA" id="ARBA00023136"/>
    </source>
</evidence>
<dbReference type="PIRSF" id="PIRSF005690">
    <property type="entry name" value="GerBA"/>
    <property type="match status" value="1"/>
</dbReference>
<keyword evidence="5" id="KW-1133">Transmembrane helix</keyword>
<keyword evidence="5" id="KW-0812">Transmembrane</keyword>
<keyword evidence="3 4" id="KW-0472">Membrane</keyword>